<name>A0A427YKZ6_9TREE</name>
<evidence type="ECO:0000256" key="4">
    <source>
        <dbReference type="SAM" id="MobiDB-lite"/>
    </source>
</evidence>
<dbReference type="Proteomes" id="UP000279259">
    <property type="component" value="Unassembled WGS sequence"/>
</dbReference>
<feature type="compositionally biased region" description="Gly residues" evidence="4">
    <location>
        <begin position="31"/>
        <end position="44"/>
    </location>
</feature>
<organism evidence="5 6">
    <name type="scientific">Saitozyma podzolica</name>
    <dbReference type="NCBI Taxonomy" id="1890683"/>
    <lineage>
        <taxon>Eukaryota</taxon>
        <taxon>Fungi</taxon>
        <taxon>Dikarya</taxon>
        <taxon>Basidiomycota</taxon>
        <taxon>Agaricomycotina</taxon>
        <taxon>Tremellomycetes</taxon>
        <taxon>Tremellales</taxon>
        <taxon>Trimorphomycetaceae</taxon>
        <taxon>Saitozyma</taxon>
    </lineage>
</organism>
<comment type="subcellular location">
    <subcellularLocation>
        <location evidence="1">Nucleus</location>
    </subcellularLocation>
</comment>
<keyword evidence="3" id="KW-0539">Nucleus</keyword>
<dbReference type="Gene3D" id="2.130.10.10">
    <property type="entry name" value="YVTN repeat-like/Quinoprotein amine dehydrogenase"/>
    <property type="match status" value="1"/>
</dbReference>
<dbReference type="PANTHER" id="PTHR15052:SF2">
    <property type="entry name" value="GENERAL TRANSCRIPTION FACTOR 3C POLYPEPTIDE 2"/>
    <property type="match status" value="1"/>
</dbReference>
<protein>
    <submittedName>
        <fullName evidence="5">Uncharacterized protein</fullName>
    </submittedName>
</protein>
<dbReference type="EMBL" id="RSCD01000007">
    <property type="protein sequence ID" value="RSH91739.1"/>
    <property type="molecule type" value="Genomic_DNA"/>
</dbReference>
<feature type="compositionally biased region" description="Basic and acidic residues" evidence="4">
    <location>
        <begin position="1"/>
        <end position="11"/>
    </location>
</feature>
<accession>A0A427YKZ6</accession>
<feature type="region of interest" description="Disordered" evidence="4">
    <location>
        <begin position="426"/>
        <end position="448"/>
    </location>
</feature>
<feature type="compositionally biased region" description="Acidic residues" evidence="4">
    <location>
        <begin position="98"/>
        <end position="130"/>
    </location>
</feature>
<evidence type="ECO:0000256" key="1">
    <source>
        <dbReference type="ARBA" id="ARBA00004123"/>
    </source>
</evidence>
<keyword evidence="6" id="KW-1185">Reference proteome</keyword>
<feature type="compositionally biased region" description="Basic and acidic residues" evidence="4">
    <location>
        <begin position="437"/>
        <end position="448"/>
    </location>
</feature>
<evidence type="ECO:0000313" key="6">
    <source>
        <dbReference type="Proteomes" id="UP000279259"/>
    </source>
</evidence>
<evidence type="ECO:0000313" key="5">
    <source>
        <dbReference type="EMBL" id="RSH91739.1"/>
    </source>
</evidence>
<comment type="caution">
    <text evidence="5">The sequence shown here is derived from an EMBL/GenBank/DDBJ whole genome shotgun (WGS) entry which is preliminary data.</text>
</comment>
<evidence type="ECO:0000256" key="2">
    <source>
        <dbReference type="ARBA" id="ARBA00023163"/>
    </source>
</evidence>
<dbReference type="STRING" id="1890683.A0A427YKZ6"/>
<gene>
    <name evidence="5" type="ORF">EHS25_009108</name>
</gene>
<dbReference type="OrthoDB" id="4703at2759"/>
<dbReference type="SUPFAM" id="SSF50978">
    <property type="entry name" value="WD40 repeat-like"/>
    <property type="match status" value="1"/>
</dbReference>
<feature type="region of interest" description="Disordered" evidence="4">
    <location>
        <begin position="1"/>
        <end position="156"/>
    </location>
</feature>
<dbReference type="GO" id="GO:0006383">
    <property type="term" value="P:transcription by RNA polymerase III"/>
    <property type="evidence" value="ECO:0007669"/>
    <property type="project" value="TreeGrafter"/>
</dbReference>
<dbReference type="AlphaFoldDB" id="A0A427YKZ6"/>
<dbReference type="GO" id="GO:0005634">
    <property type="term" value="C:nucleus"/>
    <property type="evidence" value="ECO:0007669"/>
    <property type="project" value="UniProtKB-SubCell"/>
</dbReference>
<dbReference type="GO" id="GO:0000127">
    <property type="term" value="C:transcription factor TFIIIC complex"/>
    <property type="evidence" value="ECO:0007669"/>
    <property type="project" value="TreeGrafter"/>
</dbReference>
<feature type="compositionally biased region" description="Basic residues" evidence="4">
    <location>
        <begin position="82"/>
        <end position="93"/>
    </location>
</feature>
<dbReference type="InterPro" id="IPR052416">
    <property type="entry name" value="GTF3C_component"/>
</dbReference>
<dbReference type="InterPro" id="IPR001680">
    <property type="entry name" value="WD40_rpt"/>
</dbReference>
<proteinExistence type="predicted"/>
<keyword evidence="2" id="KW-0804">Transcription</keyword>
<dbReference type="InterPro" id="IPR036322">
    <property type="entry name" value="WD40_repeat_dom_sf"/>
</dbReference>
<reference evidence="5 6" key="1">
    <citation type="submission" date="2018-11" db="EMBL/GenBank/DDBJ databases">
        <title>Genome sequence of Saitozyma podzolica DSM 27192.</title>
        <authorList>
            <person name="Aliyu H."/>
            <person name="Gorte O."/>
            <person name="Ochsenreither K."/>
        </authorList>
    </citation>
    <scope>NUCLEOTIDE SEQUENCE [LARGE SCALE GENOMIC DNA]</scope>
    <source>
        <strain evidence="5 6">DSM 27192</strain>
    </source>
</reference>
<dbReference type="SMART" id="SM00320">
    <property type="entry name" value="WD40"/>
    <property type="match status" value="2"/>
</dbReference>
<dbReference type="PANTHER" id="PTHR15052">
    <property type="entry name" value="RNA POLYMERASE III TRANSCRIPTION INITIATION FACTOR COMPLEX SUBUNIT"/>
    <property type="match status" value="1"/>
</dbReference>
<dbReference type="InterPro" id="IPR015943">
    <property type="entry name" value="WD40/YVTN_repeat-like_dom_sf"/>
</dbReference>
<feature type="compositionally biased region" description="Low complexity" evidence="4">
    <location>
        <begin position="45"/>
        <end position="55"/>
    </location>
</feature>
<evidence type="ECO:0000256" key="3">
    <source>
        <dbReference type="ARBA" id="ARBA00023242"/>
    </source>
</evidence>
<sequence>MVSLRERKERVSYSNIPEGLEDLSSSEEGRGSAGGEDGGNGSGDESGASGSGNSSGDEEEGSLSSGDSSEFNPEEEDDDRPKRGRPKGGKNRPRAQESSEDEDMDEEGVSEDEESEVEELKEIEELDEEMGSLRKGSQTSRKSKGRVSILSRQQAGPTVYQKSEINLVPSAYRNLIKLSATTLAKLPAQRPPVPPHDQRYRSLGSLVFPSGGTVPWLTRLASSPDGRKSEIKFVDDKGDKGKRREIEVKVYKRTTLDIPWEAWKGEGWWPEMYDASGASTPGPSRIKGWRMREEVRLGLDEVGRVGMEALDIISEVDAELYLPTPMDREGNPWTTVHLGPHDQQVPVHLTMFSSRRIDEFNTAKEGYVFSAGGPIWGLDWCPYPDNLAEHFGYEQYIAISPLPHIETQPALGEKWPRSSKAGIQIWSVDPPSSPARPRADDTTPREGREGMRCELVLCVEGGSAMEVQWMPLGAWDDFDFHGLDQSRIPKLGILAAVQLDGSVSLYAVPHPRVIRRILGDWAEGSDKPLFVRSETPLLRLEVADASCTTIDWVTGSKLAVGLSDGHAVIWDVGEALRTGHPDPLPCLYLTLSNASIRSIAVSRCPPADADGDPQWGAEPTRLVYGAYDGSFGIVDLRDPDYPIELNRSRVPCMAVGWAPQMASPLFIDVDYVLMMRKISGILLGRNHSLVSHRGPVWSISTSDYHTMTVTAGSDGSVLLGSYQAGFRRDRKAPLLFHRLFEMDYDVETGEYRMTDDFMPETMSVEMAGRRPKKKAVDAALDPTVVKTAAWSPHAM</sequence>